<sequence length="33" mass="3550">LEKGKKVGGENHFPSFGITDNRRGKKDSAMGST</sequence>
<comment type="caution">
    <text evidence="2">The sequence shown here is derived from an EMBL/GenBank/DDBJ whole genome shotgun (WGS) entry which is preliminary data.</text>
</comment>
<name>A0A392TFV9_9FABA</name>
<evidence type="ECO:0000313" key="2">
    <source>
        <dbReference type="EMBL" id="MCI59297.1"/>
    </source>
</evidence>
<evidence type="ECO:0000313" key="3">
    <source>
        <dbReference type="Proteomes" id="UP000265520"/>
    </source>
</evidence>
<dbReference type="AlphaFoldDB" id="A0A392TFV9"/>
<evidence type="ECO:0000256" key="1">
    <source>
        <dbReference type="SAM" id="MobiDB-lite"/>
    </source>
</evidence>
<organism evidence="2 3">
    <name type="scientific">Trifolium medium</name>
    <dbReference type="NCBI Taxonomy" id="97028"/>
    <lineage>
        <taxon>Eukaryota</taxon>
        <taxon>Viridiplantae</taxon>
        <taxon>Streptophyta</taxon>
        <taxon>Embryophyta</taxon>
        <taxon>Tracheophyta</taxon>
        <taxon>Spermatophyta</taxon>
        <taxon>Magnoliopsida</taxon>
        <taxon>eudicotyledons</taxon>
        <taxon>Gunneridae</taxon>
        <taxon>Pentapetalae</taxon>
        <taxon>rosids</taxon>
        <taxon>fabids</taxon>
        <taxon>Fabales</taxon>
        <taxon>Fabaceae</taxon>
        <taxon>Papilionoideae</taxon>
        <taxon>50 kb inversion clade</taxon>
        <taxon>NPAAA clade</taxon>
        <taxon>Hologalegina</taxon>
        <taxon>IRL clade</taxon>
        <taxon>Trifolieae</taxon>
        <taxon>Trifolium</taxon>
    </lineage>
</organism>
<feature type="non-terminal residue" evidence="2">
    <location>
        <position position="1"/>
    </location>
</feature>
<dbReference type="EMBL" id="LXQA010560925">
    <property type="protein sequence ID" value="MCI59297.1"/>
    <property type="molecule type" value="Genomic_DNA"/>
</dbReference>
<feature type="region of interest" description="Disordered" evidence="1">
    <location>
        <begin position="1"/>
        <end position="33"/>
    </location>
</feature>
<accession>A0A392TFV9</accession>
<feature type="compositionally biased region" description="Basic and acidic residues" evidence="1">
    <location>
        <begin position="20"/>
        <end position="33"/>
    </location>
</feature>
<keyword evidence="3" id="KW-1185">Reference proteome</keyword>
<proteinExistence type="predicted"/>
<reference evidence="2 3" key="1">
    <citation type="journal article" date="2018" name="Front. Plant Sci.">
        <title>Red Clover (Trifolium pratense) and Zigzag Clover (T. medium) - A Picture of Genomic Similarities and Differences.</title>
        <authorList>
            <person name="Dluhosova J."/>
            <person name="Istvanek J."/>
            <person name="Nedelnik J."/>
            <person name="Repkova J."/>
        </authorList>
    </citation>
    <scope>NUCLEOTIDE SEQUENCE [LARGE SCALE GENOMIC DNA]</scope>
    <source>
        <strain evidence="3">cv. 10/8</strain>
        <tissue evidence="2">Leaf</tissue>
    </source>
</reference>
<protein>
    <submittedName>
        <fullName evidence="2">Uncharacterized protein</fullName>
    </submittedName>
</protein>
<dbReference type="Proteomes" id="UP000265520">
    <property type="component" value="Unassembled WGS sequence"/>
</dbReference>